<dbReference type="KEGG" id="ure:UREG_07543"/>
<dbReference type="OrthoDB" id="4344093at2759"/>
<dbReference type="EMBL" id="CH476619">
    <property type="protein sequence ID" value="EEP82678.1"/>
    <property type="molecule type" value="Genomic_DNA"/>
</dbReference>
<organism evidence="1 2">
    <name type="scientific">Uncinocarpus reesii (strain UAMH 1704)</name>
    <dbReference type="NCBI Taxonomy" id="336963"/>
    <lineage>
        <taxon>Eukaryota</taxon>
        <taxon>Fungi</taxon>
        <taxon>Dikarya</taxon>
        <taxon>Ascomycota</taxon>
        <taxon>Pezizomycotina</taxon>
        <taxon>Eurotiomycetes</taxon>
        <taxon>Eurotiomycetidae</taxon>
        <taxon>Onygenales</taxon>
        <taxon>Onygenaceae</taxon>
        <taxon>Uncinocarpus</taxon>
    </lineage>
</organism>
<dbReference type="Proteomes" id="UP000002058">
    <property type="component" value="Unassembled WGS sequence"/>
</dbReference>
<name>C4JZE2_UNCRE</name>
<dbReference type="OMA" id="FPRAFVI"/>
<dbReference type="VEuPathDB" id="FungiDB:UREG_07543"/>
<sequence length="434" mass="47833">MTSSIKIPCFCPWDCSFSGTQMATSGSFPGPAPAILASALLPPCPAETGNEAQRPAPECNWDLQCDIDKGISLTSAERSVFGPGRVVGISGLQPGSVEPREQKDKDSGVVRSWVLDLSTHLILSLLTRPHLPPSRPDSDTISELLPQAFIIQFYGSRTFTREYLLGSIQQKLPEHSMNLSQAILNSVKIFRAFNFDEIVDAISQISNTLYTTQQQQTSRARSLLLLEDLDQSVAEIQRTSSTLATQARLVPLLRTLTVLSRTHATHLTVIVVNTILLPSSTASVLPEQSGAEHTFEQSDIPPQSQHFHRQNHYQPVCSIFSPAPLPRPQAYPELAPTQGQSQVYSSSATKPTSQHAIPHYPSSLARSFDQGFDTHLLVSKKETSMIIEVAKDRVGNALGRWRYKAYDFENKWTILFPHGSQTPSHPRLLMPGST</sequence>
<evidence type="ECO:0000313" key="2">
    <source>
        <dbReference type="Proteomes" id="UP000002058"/>
    </source>
</evidence>
<dbReference type="RefSeq" id="XP_002582770.1">
    <property type="nucleotide sequence ID" value="XM_002582724.1"/>
</dbReference>
<dbReference type="eggNOG" id="ENOG502STPP">
    <property type="taxonomic scope" value="Eukaryota"/>
</dbReference>
<keyword evidence="2" id="KW-1185">Reference proteome</keyword>
<reference evidence="2" key="1">
    <citation type="journal article" date="2009" name="Genome Res.">
        <title>Comparative genomic analyses of the human fungal pathogens Coccidioides and their relatives.</title>
        <authorList>
            <person name="Sharpton T.J."/>
            <person name="Stajich J.E."/>
            <person name="Rounsley S.D."/>
            <person name="Gardner M.J."/>
            <person name="Wortman J.R."/>
            <person name="Jordar V.S."/>
            <person name="Maiti R."/>
            <person name="Kodira C.D."/>
            <person name="Neafsey D.E."/>
            <person name="Zeng Q."/>
            <person name="Hung C.-Y."/>
            <person name="McMahan C."/>
            <person name="Muszewska A."/>
            <person name="Grynberg M."/>
            <person name="Mandel M.A."/>
            <person name="Kellner E.M."/>
            <person name="Barker B.M."/>
            <person name="Galgiani J.N."/>
            <person name="Orbach M.J."/>
            <person name="Kirkland T.N."/>
            <person name="Cole G.T."/>
            <person name="Henn M.R."/>
            <person name="Birren B.W."/>
            <person name="Taylor J.W."/>
        </authorList>
    </citation>
    <scope>NUCLEOTIDE SEQUENCE [LARGE SCALE GENOMIC DNA]</scope>
    <source>
        <strain evidence="2">UAMH 1704</strain>
    </source>
</reference>
<proteinExistence type="predicted"/>
<accession>C4JZE2</accession>
<protein>
    <submittedName>
        <fullName evidence="1">Uncharacterized protein</fullName>
    </submittedName>
</protein>
<dbReference type="GeneID" id="8443913"/>
<dbReference type="AlphaFoldDB" id="C4JZE2"/>
<evidence type="ECO:0000313" key="1">
    <source>
        <dbReference type="EMBL" id="EEP82678.1"/>
    </source>
</evidence>
<dbReference type="HOGENOM" id="CLU_046552_0_0_1"/>
<gene>
    <name evidence="1" type="ORF">UREG_07543</name>
</gene>
<dbReference type="STRING" id="336963.C4JZE2"/>
<dbReference type="InParanoid" id="C4JZE2"/>